<evidence type="ECO:0000313" key="3">
    <source>
        <dbReference type="Proteomes" id="UP000694005"/>
    </source>
</evidence>
<evidence type="ECO:0000313" key="2">
    <source>
        <dbReference type="EMBL" id="CAG7909961.1"/>
    </source>
</evidence>
<sequence length="428" mass="49159">MKVRLALSRREGKERECSMKKQKRRIKLFPQTKKLVRLWEDQCEGWFQQRNETVSVEDVRHRLLLEAVTFGSFLWDVESHVDSRYHFVLNGIYKVLTFCACFFCKYWVSPFYRLLQRRSFGQGKRRVNKRTSLAQKEDVIKRTVYVSDIDQHRAFDEGCRDVIAKTGQIFLAGGSDHGRLFLNATSGSNIFFDKETNAGENIDCGNIFKWSHLQKVDVSGKIVGNQQLEGRIRFTVRSNGTTLNYSEAHVISPPPHQAHAYEIMNTERGVRFEFLDLLRIVSVVTFFPRRFIIVGVLIFAGDTLDVITFRSALMILFTASFVRRFPSKLLSLLLFLMDASPRFVSPPPLSGFPRRPPSLESPAEDGEDEVVVFRSVSSGSDGGRDEQLRNTVFTKTSHMIDKDKLILEMAIGSRSNKRSWSMMKGSQK</sequence>
<dbReference type="EMBL" id="LS974626">
    <property type="protein sequence ID" value="CAG7909961.1"/>
    <property type="molecule type" value="Genomic_DNA"/>
</dbReference>
<dbReference type="Gramene" id="A10p12070.2_BraZ1">
    <property type="protein sequence ID" value="A10p12070.2_BraZ1.CDS"/>
    <property type="gene ID" value="A10g12070.2_BraZ1"/>
</dbReference>
<name>A0A8D9I1Q7_BRACM</name>
<dbReference type="InterPro" id="IPR038925">
    <property type="entry name" value="At3g17800-like"/>
</dbReference>
<gene>
    <name evidence="2" type="ORF">BRAPAZ1V2_A10P12070.2</name>
</gene>
<dbReference type="Proteomes" id="UP000694005">
    <property type="component" value="Chromosome A10"/>
</dbReference>
<feature type="compositionally biased region" description="Pro residues" evidence="1">
    <location>
        <begin position="347"/>
        <end position="356"/>
    </location>
</feature>
<organism evidence="2 3">
    <name type="scientific">Brassica campestris</name>
    <name type="common">Field mustard</name>
    <dbReference type="NCBI Taxonomy" id="3711"/>
    <lineage>
        <taxon>Eukaryota</taxon>
        <taxon>Viridiplantae</taxon>
        <taxon>Streptophyta</taxon>
        <taxon>Embryophyta</taxon>
        <taxon>Tracheophyta</taxon>
        <taxon>Spermatophyta</taxon>
        <taxon>Magnoliopsida</taxon>
        <taxon>eudicotyledons</taxon>
        <taxon>Gunneridae</taxon>
        <taxon>Pentapetalae</taxon>
        <taxon>rosids</taxon>
        <taxon>malvids</taxon>
        <taxon>Brassicales</taxon>
        <taxon>Brassicaceae</taxon>
        <taxon>Brassiceae</taxon>
        <taxon>Brassica</taxon>
    </lineage>
</organism>
<reference evidence="2 3" key="1">
    <citation type="submission" date="2021-07" db="EMBL/GenBank/DDBJ databases">
        <authorList>
            <consortium name="Genoscope - CEA"/>
            <person name="William W."/>
        </authorList>
    </citation>
    <scope>NUCLEOTIDE SEQUENCE [LARGE SCALE GENOMIC DNA]</scope>
</reference>
<protein>
    <submittedName>
        <fullName evidence="2">Uncharacterized protein</fullName>
    </submittedName>
</protein>
<dbReference type="AlphaFoldDB" id="A0A8D9I1Q7"/>
<proteinExistence type="predicted"/>
<accession>A0A8D9I1Q7</accession>
<dbReference type="PANTHER" id="PTHR31808">
    <property type="entry name" value="EXPRESSED PROTEIN"/>
    <property type="match status" value="1"/>
</dbReference>
<evidence type="ECO:0000256" key="1">
    <source>
        <dbReference type="SAM" id="MobiDB-lite"/>
    </source>
</evidence>
<feature type="region of interest" description="Disordered" evidence="1">
    <location>
        <begin position="347"/>
        <end position="366"/>
    </location>
</feature>
<dbReference type="PANTHER" id="PTHR31808:SF4">
    <property type="entry name" value="LIGASE, PUTATIVE (DUF760)-RELATED"/>
    <property type="match status" value="1"/>
</dbReference>